<sequence>MGGGKKQSPAQAEKSQAAETAKKEGQKKGDRKDQKPKANTISVIIDEGQAMNFIKGAKVFTAQELSRQTNVKISAANALLQNLLKKGTVKRVGGYSGHHIYVPA</sequence>
<keyword evidence="2 5" id="KW-0689">Ribosomal protein</keyword>
<organism evidence="5 6">
    <name type="scientific">Nitrosotalea sinensis</name>
    <dbReference type="NCBI Taxonomy" id="1499975"/>
    <lineage>
        <taxon>Archaea</taxon>
        <taxon>Nitrososphaerota</taxon>
        <taxon>Nitrososphaeria</taxon>
        <taxon>Nitrosotaleales</taxon>
        <taxon>Nitrosotaleaceae</taxon>
        <taxon>Nitrosotalea</taxon>
    </lineage>
</organism>
<dbReference type="InterPro" id="IPR036390">
    <property type="entry name" value="WH_DNA-bd_sf"/>
</dbReference>
<gene>
    <name evidence="5" type="ORF">NSIN_40050</name>
</gene>
<dbReference type="GO" id="GO:1990904">
    <property type="term" value="C:ribonucleoprotein complex"/>
    <property type="evidence" value="ECO:0007669"/>
    <property type="project" value="UniProtKB-KW"/>
</dbReference>
<evidence type="ECO:0000256" key="1">
    <source>
        <dbReference type="ARBA" id="ARBA00009106"/>
    </source>
</evidence>
<dbReference type="Pfam" id="PF03297">
    <property type="entry name" value="Ribosomal_S25"/>
    <property type="match status" value="1"/>
</dbReference>
<feature type="compositionally biased region" description="Basic and acidic residues" evidence="4">
    <location>
        <begin position="20"/>
        <end position="36"/>
    </location>
</feature>
<dbReference type="SUPFAM" id="SSF46785">
    <property type="entry name" value="Winged helix' DNA-binding domain"/>
    <property type="match status" value="1"/>
</dbReference>
<evidence type="ECO:0000256" key="3">
    <source>
        <dbReference type="ARBA" id="ARBA00023274"/>
    </source>
</evidence>
<evidence type="ECO:0000313" key="5">
    <source>
        <dbReference type="EMBL" id="SHO47310.1"/>
    </source>
</evidence>
<feature type="region of interest" description="Disordered" evidence="4">
    <location>
        <begin position="1"/>
        <end position="39"/>
    </location>
</feature>
<keyword evidence="3" id="KW-0687">Ribonucleoprotein</keyword>
<evidence type="ECO:0000256" key="4">
    <source>
        <dbReference type="SAM" id="MobiDB-lite"/>
    </source>
</evidence>
<dbReference type="Proteomes" id="UP000232412">
    <property type="component" value="Unassembled WGS sequence"/>
</dbReference>
<name>A0A2H1EIQ0_9ARCH</name>
<keyword evidence="6" id="KW-1185">Reference proteome</keyword>
<accession>A0A2H1EIQ0</accession>
<evidence type="ECO:0000313" key="6">
    <source>
        <dbReference type="Proteomes" id="UP000232412"/>
    </source>
</evidence>
<dbReference type="Gene3D" id="3.30.63.20">
    <property type="match status" value="1"/>
</dbReference>
<feature type="compositionally biased region" description="Polar residues" evidence="4">
    <location>
        <begin position="8"/>
        <end position="18"/>
    </location>
</feature>
<proteinExistence type="inferred from homology"/>
<evidence type="ECO:0000256" key="2">
    <source>
        <dbReference type="ARBA" id="ARBA00022980"/>
    </source>
</evidence>
<dbReference type="EMBL" id="FRFC01000005">
    <property type="protein sequence ID" value="SHO47310.1"/>
    <property type="molecule type" value="Genomic_DNA"/>
</dbReference>
<dbReference type="GO" id="GO:0005840">
    <property type="term" value="C:ribosome"/>
    <property type="evidence" value="ECO:0007669"/>
    <property type="project" value="UniProtKB-KW"/>
</dbReference>
<protein>
    <submittedName>
        <fullName evidence="5">Small subunit ribosomal protein S25e</fullName>
    </submittedName>
</protein>
<comment type="similarity">
    <text evidence="1">Belongs to the eukaryotic ribosomal protein eS25 family.</text>
</comment>
<reference evidence="5" key="1">
    <citation type="submission" date="2016-12" db="EMBL/GenBank/DDBJ databases">
        <authorList>
            <person name="Song W.-J."/>
            <person name="Kurnit D.M."/>
        </authorList>
    </citation>
    <scope>NUCLEOTIDE SEQUENCE [LARGE SCALE GENOMIC DNA]</scope>
    <source>
        <strain evidence="5">NSIN</strain>
    </source>
</reference>
<dbReference type="RefSeq" id="WP_101010664.1">
    <property type="nucleotide sequence ID" value="NZ_FRFC01000005.1"/>
</dbReference>
<dbReference type="AlphaFoldDB" id="A0A2H1EIQ0"/>
<dbReference type="OrthoDB" id="12000at2157"/>
<dbReference type="InterPro" id="IPR004977">
    <property type="entry name" value="Ribosomal_eS25"/>
</dbReference>